<proteinExistence type="predicted"/>
<dbReference type="GeneID" id="70125117"/>
<dbReference type="Proteomes" id="UP000758603">
    <property type="component" value="Unassembled WGS sequence"/>
</dbReference>
<accession>A0A9P8UK23</accession>
<organism evidence="1 2">
    <name type="scientific">Truncatella angustata</name>
    <dbReference type="NCBI Taxonomy" id="152316"/>
    <lineage>
        <taxon>Eukaryota</taxon>
        <taxon>Fungi</taxon>
        <taxon>Dikarya</taxon>
        <taxon>Ascomycota</taxon>
        <taxon>Pezizomycotina</taxon>
        <taxon>Sordariomycetes</taxon>
        <taxon>Xylariomycetidae</taxon>
        <taxon>Amphisphaeriales</taxon>
        <taxon>Sporocadaceae</taxon>
        <taxon>Truncatella</taxon>
    </lineage>
</organism>
<evidence type="ECO:0000313" key="2">
    <source>
        <dbReference type="Proteomes" id="UP000758603"/>
    </source>
</evidence>
<protein>
    <submittedName>
        <fullName evidence="1">Uncharacterized protein</fullName>
    </submittedName>
</protein>
<name>A0A9P8UK23_9PEZI</name>
<evidence type="ECO:0000313" key="1">
    <source>
        <dbReference type="EMBL" id="KAH6653680.1"/>
    </source>
</evidence>
<dbReference type="AlphaFoldDB" id="A0A9P8UK23"/>
<comment type="caution">
    <text evidence="1">The sequence shown here is derived from an EMBL/GenBank/DDBJ whole genome shotgun (WGS) entry which is preliminary data.</text>
</comment>
<reference evidence="1" key="1">
    <citation type="journal article" date="2021" name="Nat. Commun.">
        <title>Genetic determinants of endophytism in the Arabidopsis root mycobiome.</title>
        <authorList>
            <person name="Mesny F."/>
            <person name="Miyauchi S."/>
            <person name="Thiergart T."/>
            <person name="Pickel B."/>
            <person name="Atanasova L."/>
            <person name="Karlsson M."/>
            <person name="Huettel B."/>
            <person name="Barry K.W."/>
            <person name="Haridas S."/>
            <person name="Chen C."/>
            <person name="Bauer D."/>
            <person name="Andreopoulos W."/>
            <person name="Pangilinan J."/>
            <person name="LaButti K."/>
            <person name="Riley R."/>
            <person name="Lipzen A."/>
            <person name="Clum A."/>
            <person name="Drula E."/>
            <person name="Henrissat B."/>
            <person name="Kohler A."/>
            <person name="Grigoriev I.V."/>
            <person name="Martin F.M."/>
            <person name="Hacquard S."/>
        </authorList>
    </citation>
    <scope>NUCLEOTIDE SEQUENCE</scope>
    <source>
        <strain evidence="1">MPI-SDFR-AT-0073</strain>
    </source>
</reference>
<keyword evidence="2" id="KW-1185">Reference proteome</keyword>
<sequence>MLARNSTCSLQDFHVGSSVGSKNLQTAQAAIAKRQQKAFTRQIRRCWRRTSRVVSRTSTWGCLSAPRASRRYICRHEGLTDGTPEGDEEERKEMELDEKMDGLIYSFIVGRLVVAPYFPCAVGGWTWTWTCVCPSGVVGESLLDRWACFDTVLSHGSDTGCPVGLNRYSRKRILLPLFVLSSHCRQWAPHQSIHVGPVWDTRIVFHE</sequence>
<dbReference type="EMBL" id="JAGPXC010000005">
    <property type="protein sequence ID" value="KAH6653680.1"/>
    <property type="molecule type" value="Genomic_DNA"/>
</dbReference>
<dbReference type="RefSeq" id="XP_045957957.1">
    <property type="nucleotide sequence ID" value="XM_046096224.1"/>
</dbReference>
<gene>
    <name evidence="1" type="ORF">BKA67DRAFT_328620</name>
</gene>